<evidence type="ECO:0000256" key="8">
    <source>
        <dbReference type="ARBA" id="ARBA00023136"/>
    </source>
</evidence>
<keyword evidence="2" id="KW-0813">Transport</keyword>
<dbReference type="GO" id="GO:1902600">
    <property type="term" value="P:proton transmembrane transport"/>
    <property type="evidence" value="ECO:0007669"/>
    <property type="project" value="InterPro"/>
</dbReference>
<keyword evidence="9" id="KW-0739">Sodium transport</keyword>
<dbReference type="GO" id="GO:0006814">
    <property type="term" value="P:sodium ion transport"/>
    <property type="evidence" value="ECO:0007669"/>
    <property type="project" value="UniProtKB-KW"/>
</dbReference>
<evidence type="ECO:0000313" key="14">
    <source>
        <dbReference type="EMBL" id="MBB6497157.1"/>
    </source>
</evidence>
<evidence type="ECO:0000256" key="1">
    <source>
        <dbReference type="ARBA" id="ARBA00004141"/>
    </source>
</evidence>
<evidence type="ECO:0000313" key="12">
    <source>
        <dbReference type="EMBL" id="AVB75815.1"/>
    </source>
</evidence>
<organism evidence="12 15">
    <name type="scientific">Methanococcus maripaludis</name>
    <name type="common">Methanococcus deltae</name>
    <dbReference type="NCBI Taxonomy" id="39152"/>
    <lineage>
        <taxon>Archaea</taxon>
        <taxon>Methanobacteriati</taxon>
        <taxon>Methanobacteriota</taxon>
        <taxon>Methanomada group</taxon>
        <taxon>Methanococci</taxon>
        <taxon>Methanococcales</taxon>
        <taxon>Methanococcaceae</taxon>
        <taxon>Methanococcus</taxon>
    </lineage>
</organism>
<keyword evidence="6" id="KW-0915">Sodium</keyword>
<feature type="transmembrane region" description="Helical" evidence="10">
    <location>
        <begin position="177"/>
        <end position="202"/>
    </location>
</feature>
<gene>
    <name evidence="12" type="primary">kefC</name>
    <name evidence="13" type="ORF">HNP94_001231</name>
    <name evidence="14" type="ORF">HNP96_001198</name>
    <name evidence="12" type="ORF">MMJJ_03980</name>
</gene>
<feature type="transmembrane region" description="Helical" evidence="10">
    <location>
        <begin position="114"/>
        <end position="132"/>
    </location>
</feature>
<sequence length="389" mass="42420">MDTYFLFFIILTSIFIVPQILKRFNVPTITATMLAGILIGPFGLNIIQTSTTLDTFAAFGVIFLMFLAGLEVDNETLKDEFKNSLVLSLFSMLIPSIGGYLIGQYFGLDFIGSLLYAVIFSSHSVGIVYALMDELGLIKSRFGTTVISASVVIDLISLIVISILIKMGGSGITSDIIPFVVLIAAYIIALLIIIPLISKLILKELKKFHVQKIHFILLIILISIIVGEHIGIHPIIGAFIIGIAVSEELTKEEHDQVLNENLNAIGYGIFIPLFFLNLGMTTDISVIFNFDNISLIIVSVVTLIGLKISSGYFSLRILDYDKLKSFCGGLLTVPSLTASLVGATLGRDLGILPEKFFVSVVVIALLTSTVAPIYVKSLVSKNYDKLKLN</sequence>
<dbReference type="PANTHER" id="PTHR43562">
    <property type="entry name" value="NAPA-TYPE SODIUM/HYDROGEN ANTIPORTER"/>
    <property type="match status" value="1"/>
</dbReference>
<feature type="transmembrane region" description="Helical" evidence="10">
    <location>
        <begin position="53"/>
        <end position="72"/>
    </location>
</feature>
<protein>
    <submittedName>
        <fullName evidence="12">Glutathione-regulated potassium-efflux system protein KefC</fullName>
    </submittedName>
    <submittedName>
        <fullName evidence="13">Kef-type K+ transport system membrane component KefB</fullName>
    </submittedName>
</protein>
<keyword evidence="3" id="KW-0050">Antiport</keyword>
<feature type="transmembrane region" description="Helical" evidence="10">
    <location>
        <begin position="295"/>
        <end position="315"/>
    </location>
</feature>
<dbReference type="PANTHER" id="PTHR43562:SF3">
    <property type="entry name" value="SODIUM ION_PROTON EXCHANGER (EUROFUNG)"/>
    <property type="match status" value="1"/>
</dbReference>
<keyword evidence="7" id="KW-0406">Ion transport</keyword>
<evidence type="ECO:0000313" key="17">
    <source>
        <dbReference type="Proteomes" id="UP000590564"/>
    </source>
</evidence>
<reference evidence="12" key="2">
    <citation type="submission" date="2018-02" db="EMBL/GenBank/DDBJ databases">
        <title>Complete genome sequence of the Methanococcus maripaludis type strain JJ (DSM 2067), a model for selenoprotein synthesis in Archaea.</title>
        <authorList>
            <person name="Poehlein A."/>
            <person name="Heym D."/>
            <person name="Quitzke V."/>
            <person name="Fersch J."/>
            <person name="Daniel R."/>
            <person name="Rother M."/>
        </authorList>
    </citation>
    <scope>NUCLEOTIDE SEQUENCE [LARGE SCALE GENOMIC DNA]</scope>
    <source>
        <strain evidence="12">DSM 2067</strain>
    </source>
</reference>
<reference evidence="13 16" key="3">
    <citation type="submission" date="2020-07" db="EMBL/GenBank/DDBJ databases">
        <title>Genomic Encyclopedia of Type Strains, Phase IV (KMG-V): Genome sequencing to study the core and pangenomes of soil and plant-associated prokaryotes.</title>
        <authorList>
            <person name="Whitman W."/>
        </authorList>
    </citation>
    <scope>NUCLEOTIDE SEQUENCE [LARGE SCALE GENOMIC DNA]</scope>
    <source>
        <strain evidence="13 16">C13</strain>
        <strain evidence="14 17">D1</strain>
    </source>
</reference>
<keyword evidence="8 10" id="KW-0472">Membrane</keyword>
<reference evidence="15" key="1">
    <citation type="journal article" date="2018" name="Genome Announc.">
        <title>Complete Genome Sequence of the Methanococcus maripaludis Type Strain JJ (DSM 2067), a Model for Selenoprotein Synthesis in Archaea.</title>
        <authorList>
            <person name="Poehlein A."/>
            <person name="Heym D."/>
            <person name="Quitzke V."/>
            <person name="Fersch J."/>
            <person name="Daniel R."/>
            <person name="Rother M."/>
        </authorList>
    </citation>
    <scope>NUCLEOTIDE SEQUENCE [LARGE SCALE GENOMIC DNA]</scope>
    <source>
        <strain evidence="15">DSM 2067</strain>
    </source>
</reference>
<comment type="subcellular location">
    <subcellularLocation>
        <location evidence="1">Membrane</location>
        <topology evidence="1">Multi-pass membrane protein</topology>
    </subcellularLocation>
</comment>
<dbReference type="Pfam" id="PF00999">
    <property type="entry name" value="Na_H_Exchanger"/>
    <property type="match status" value="1"/>
</dbReference>
<dbReference type="EMBL" id="JACDUO010000001">
    <property type="protein sequence ID" value="MBA2864231.1"/>
    <property type="molecule type" value="Genomic_DNA"/>
</dbReference>
<dbReference type="EMBL" id="CP026606">
    <property type="protein sequence ID" value="AVB75815.1"/>
    <property type="molecule type" value="Genomic_DNA"/>
</dbReference>
<evidence type="ECO:0000256" key="10">
    <source>
        <dbReference type="SAM" id="Phobius"/>
    </source>
</evidence>
<feature type="transmembrane region" description="Helical" evidence="10">
    <location>
        <begin position="84"/>
        <end position="102"/>
    </location>
</feature>
<dbReference type="Proteomes" id="UP000239462">
    <property type="component" value="Chromosome"/>
</dbReference>
<keyword evidence="4 10" id="KW-0812">Transmembrane</keyword>
<dbReference type="GO" id="GO:0015297">
    <property type="term" value="F:antiporter activity"/>
    <property type="evidence" value="ECO:0007669"/>
    <property type="project" value="UniProtKB-KW"/>
</dbReference>
<dbReference type="EMBL" id="JACHED010000002">
    <property type="protein sequence ID" value="MBB6497157.1"/>
    <property type="molecule type" value="Genomic_DNA"/>
</dbReference>
<feature type="transmembrane region" description="Helical" evidence="10">
    <location>
        <begin position="265"/>
        <end position="288"/>
    </location>
</feature>
<proteinExistence type="predicted"/>
<feature type="transmembrane region" description="Helical" evidence="10">
    <location>
        <begin position="356"/>
        <end position="375"/>
    </location>
</feature>
<feature type="transmembrane region" description="Helical" evidence="10">
    <location>
        <begin position="144"/>
        <end position="165"/>
    </location>
</feature>
<feature type="transmembrane region" description="Helical" evidence="10">
    <location>
        <begin position="28"/>
        <end position="47"/>
    </location>
</feature>
<evidence type="ECO:0000313" key="16">
    <source>
        <dbReference type="Proteomes" id="UP000567099"/>
    </source>
</evidence>
<evidence type="ECO:0000256" key="2">
    <source>
        <dbReference type="ARBA" id="ARBA00022448"/>
    </source>
</evidence>
<dbReference type="InterPro" id="IPR006153">
    <property type="entry name" value="Cation/H_exchanger_TM"/>
</dbReference>
<evidence type="ECO:0000256" key="4">
    <source>
        <dbReference type="ARBA" id="ARBA00022692"/>
    </source>
</evidence>
<dbReference type="Proteomes" id="UP000567099">
    <property type="component" value="Unassembled WGS sequence"/>
</dbReference>
<evidence type="ECO:0000256" key="5">
    <source>
        <dbReference type="ARBA" id="ARBA00022989"/>
    </source>
</evidence>
<dbReference type="KEGG" id="mmad:MMJJ_03980"/>
<evidence type="ECO:0000313" key="13">
    <source>
        <dbReference type="EMBL" id="MBA2864231.1"/>
    </source>
</evidence>
<dbReference type="InterPro" id="IPR038770">
    <property type="entry name" value="Na+/solute_symporter_sf"/>
</dbReference>
<evidence type="ECO:0000259" key="11">
    <source>
        <dbReference type="Pfam" id="PF00999"/>
    </source>
</evidence>
<evidence type="ECO:0000256" key="3">
    <source>
        <dbReference type="ARBA" id="ARBA00022449"/>
    </source>
</evidence>
<evidence type="ECO:0000256" key="6">
    <source>
        <dbReference type="ARBA" id="ARBA00023053"/>
    </source>
</evidence>
<name>A0A2L1C8Y7_METMI</name>
<evidence type="ECO:0000313" key="15">
    <source>
        <dbReference type="Proteomes" id="UP000239462"/>
    </source>
</evidence>
<evidence type="ECO:0000256" key="9">
    <source>
        <dbReference type="ARBA" id="ARBA00023201"/>
    </source>
</evidence>
<evidence type="ECO:0000256" key="7">
    <source>
        <dbReference type="ARBA" id="ARBA00023065"/>
    </source>
</evidence>
<dbReference type="GeneID" id="36101491"/>
<feature type="domain" description="Cation/H+ exchanger transmembrane" evidence="11">
    <location>
        <begin position="12"/>
        <end position="380"/>
    </location>
</feature>
<dbReference type="Gene3D" id="1.20.1530.20">
    <property type="match status" value="1"/>
</dbReference>
<dbReference type="Proteomes" id="UP000590564">
    <property type="component" value="Unassembled WGS sequence"/>
</dbReference>
<feature type="transmembrane region" description="Helical" evidence="10">
    <location>
        <begin position="214"/>
        <end position="245"/>
    </location>
</feature>
<dbReference type="GO" id="GO:0016020">
    <property type="term" value="C:membrane"/>
    <property type="evidence" value="ECO:0007669"/>
    <property type="project" value="UniProtKB-SubCell"/>
</dbReference>
<keyword evidence="5 10" id="KW-1133">Transmembrane helix</keyword>
<accession>A0A2L1C8Y7</accession>
<dbReference type="RefSeq" id="WP_104837443.1">
    <property type="nucleotide sequence ID" value="NZ_CP026606.1"/>
</dbReference>
<dbReference type="AlphaFoldDB" id="A0A2L1C8Y7"/>
<feature type="transmembrane region" description="Helical" evidence="10">
    <location>
        <begin position="6"/>
        <end position="21"/>
    </location>
</feature>